<evidence type="ECO:0000313" key="1">
    <source>
        <dbReference type="EMBL" id="QJA53623.1"/>
    </source>
</evidence>
<proteinExistence type="predicted"/>
<accession>A0A6H2A0A6</accession>
<protein>
    <submittedName>
        <fullName evidence="1">Uncharacterized protein</fullName>
    </submittedName>
</protein>
<reference evidence="1" key="1">
    <citation type="submission" date="2020-03" db="EMBL/GenBank/DDBJ databases">
        <title>The deep terrestrial virosphere.</title>
        <authorList>
            <person name="Holmfeldt K."/>
            <person name="Nilsson E."/>
            <person name="Simone D."/>
            <person name="Lopez-Fernandez M."/>
            <person name="Wu X."/>
            <person name="de Brujin I."/>
            <person name="Lundin D."/>
            <person name="Andersson A."/>
            <person name="Bertilsson S."/>
            <person name="Dopson M."/>
        </authorList>
    </citation>
    <scope>NUCLEOTIDE SEQUENCE</scope>
    <source>
        <strain evidence="1">TM448A03751</strain>
    </source>
</reference>
<organism evidence="1">
    <name type="scientific">viral metagenome</name>
    <dbReference type="NCBI Taxonomy" id="1070528"/>
    <lineage>
        <taxon>unclassified sequences</taxon>
        <taxon>metagenomes</taxon>
        <taxon>organismal metagenomes</taxon>
    </lineage>
</organism>
<dbReference type="AlphaFoldDB" id="A0A6H2A0A6"/>
<gene>
    <name evidence="1" type="ORF">TM448A03751_0007</name>
</gene>
<dbReference type="EMBL" id="MT144436">
    <property type="protein sequence ID" value="QJA53623.1"/>
    <property type="molecule type" value="Genomic_DNA"/>
</dbReference>
<sequence>MITGEYDQLRDLAEDNVCAADNGRLVVAWHKEQSCYYIKCGICGECKAMTRVMSLTEEHRAGNLPDGPVKDNVKKGIEKRAARLPTAPQAETFTGVPAADLGTGELLPREMVLALINYAGKYHLDPARGHVCLMYGRPYITIDGYLYHAAQDGRPYSIESRPLAPDEFGTYQIEAGSHAWISTVRFAGAGNYVTGLGIVTKEEMEAKSKRHPDQLAAPVVAAHPWQMAQKRAEWQALRRAFPIGEDKPGEEG</sequence>
<name>A0A6H2A0A6_9ZZZZ</name>